<evidence type="ECO:0000256" key="1">
    <source>
        <dbReference type="SAM" id="Phobius"/>
    </source>
</evidence>
<dbReference type="PROSITE" id="PS51257">
    <property type="entry name" value="PROKAR_LIPOPROTEIN"/>
    <property type="match status" value="1"/>
</dbReference>
<sequence>MRRTSVGVAAAGAACAIGLATAPTASAAPAVQPVQPVQAVGSVAICFGIPIGPVTISVCL</sequence>
<keyword evidence="1" id="KW-0812">Transmembrane</keyword>
<feature type="chain" id="PRO_5045041673" evidence="2">
    <location>
        <begin position="28"/>
        <end position="60"/>
    </location>
</feature>
<reference evidence="3 4" key="1">
    <citation type="submission" date="2012-02" db="EMBL/GenBank/DDBJ databases">
        <title>Whole genome shotgun sequence of Gordonia terrae NBRC 100016.</title>
        <authorList>
            <person name="Takarada H."/>
            <person name="Hosoyama A."/>
            <person name="Tsuchikane K."/>
            <person name="Katsumata H."/>
            <person name="Yamazaki S."/>
            <person name="Fujita N."/>
        </authorList>
    </citation>
    <scope>NUCLEOTIDE SEQUENCE [LARGE SCALE GENOMIC DNA]</scope>
    <source>
        <strain evidence="3 4">NBRC 100016</strain>
    </source>
</reference>
<feature type="transmembrane region" description="Helical" evidence="1">
    <location>
        <begin position="37"/>
        <end position="59"/>
    </location>
</feature>
<evidence type="ECO:0000313" key="4">
    <source>
        <dbReference type="Proteomes" id="UP000004881"/>
    </source>
</evidence>
<dbReference type="Proteomes" id="UP000004881">
    <property type="component" value="Unassembled WGS sequence"/>
</dbReference>
<name>A0ABQ0HI87_9ACTN</name>
<keyword evidence="1" id="KW-1133">Transmembrane helix</keyword>
<organism evidence="3 4">
    <name type="scientific">Gordonia terrae NBRC 100016</name>
    <dbReference type="NCBI Taxonomy" id="1089454"/>
    <lineage>
        <taxon>Bacteria</taxon>
        <taxon>Bacillati</taxon>
        <taxon>Actinomycetota</taxon>
        <taxon>Actinomycetes</taxon>
        <taxon>Mycobacteriales</taxon>
        <taxon>Gordoniaceae</taxon>
        <taxon>Gordonia</taxon>
    </lineage>
</organism>
<keyword evidence="4" id="KW-1185">Reference proteome</keyword>
<keyword evidence="1" id="KW-0472">Membrane</keyword>
<proteinExistence type="predicted"/>
<dbReference type="EMBL" id="BAFD01000091">
    <property type="protein sequence ID" value="GAB45594.1"/>
    <property type="molecule type" value="Genomic_DNA"/>
</dbReference>
<gene>
    <name evidence="3" type="ORF">GOTRE_125_02330</name>
</gene>
<comment type="caution">
    <text evidence="3">The sequence shown here is derived from an EMBL/GenBank/DDBJ whole genome shotgun (WGS) entry which is preliminary data.</text>
</comment>
<evidence type="ECO:0000256" key="2">
    <source>
        <dbReference type="SAM" id="SignalP"/>
    </source>
</evidence>
<accession>A0ABQ0HI87</accession>
<feature type="signal peptide" evidence="2">
    <location>
        <begin position="1"/>
        <end position="27"/>
    </location>
</feature>
<protein>
    <submittedName>
        <fullName evidence="3">Uncharacterized protein</fullName>
    </submittedName>
</protein>
<keyword evidence="2" id="KW-0732">Signal</keyword>
<evidence type="ECO:0000313" key="3">
    <source>
        <dbReference type="EMBL" id="GAB45594.1"/>
    </source>
</evidence>